<sequence length="400" mass="43097">MLKSDARRVVSRVQAQAAGMGLRGARRAVLAAVLELLPARHSRVTDDAVRLYQLADLIVEAGGRRYCDKTIGRALASLAVDELVTYVPARGRGNRALVAIHARFVDDVEVLQRDETGRVIVPKTVTFSEAPSSYRPKANYPPTPRSTEDQAASDSRPTGVEIHPAEVREVFAGLPEAYQDLGTRTRWRLGGLIRRQLGRGWRPDQIIAILAAPLPGGVKSPLHLAMWRLAKNQTGSGPRLAPLQQAWDTAAAETARRRSDLAVEDSLASVTAATTPDQRGHALRAAAVQFGAITNPKTALVAAARAAARRFPNHTQGTALQRWADSVLEDHCAAAAEPMEQLPVLANLGVELAISTVTGHCVNCQCTPGTLRAELPIPVPVCDDCWAAHAEPEFEEDYAA</sequence>
<gene>
    <name evidence="2" type="ORF">NCTC1542_06722</name>
</gene>
<name>A0A378WCM1_MYCFO</name>
<dbReference type="EMBL" id="UGQY01000006">
    <property type="protein sequence ID" value="SUA31368.1"/>
    <property type="molecule type" value="Genomic_DNA"/>
</dbReference>
<reference evidence="2 3" key="1">
    <citation type="submission" date="2018-06" db="EMBL/GenBank/DDBJ databases">
        <authorList>
            <consortium name="Pathogen Informatics"/>
            <person name="Doyle S."/>
        </authorList>
    </citation>
    <scope>NUCLEOTIDE SEQUENCE [LARGE SCALE GENOMIC DNA]</scope>
    <source>
        <strain evidence="2 3">NCTC1542</strain>
    </source>
</reference>
<feature type="region of interest" description="Disordered" evidence="1">
    <location>
        <begin position="131"/>
        <end position="158"/>
    </location>
</feature>
<proteinExistence type="predicted"/>
<evidence type="ECO:0000256" key="1">
    <source>
        <dbReference type="SAM" id="MobiDB-lite"/>
    </source>
</evidence>
<dbReference type="AlphaFoldDB" id="A0A378WCM1"/>
<organism evidence="2 3">
    <name type="scientific">Mycolicibacterium fortuitum</name>
    <name type="common">Mycobacterium fortuitum</name>
    <dbReference type="NCBI Taxonomy" id="1766"/>
    <lineage>
        <taxon>Bacteria</taxon>
        <taxon>Bacillati</taxon>
        <taxon>Actinomycetota</taxon>
        <taxon>Actinomycetes</taxon>
        <taxon>Mycobacteriales</taxon>
        <taxon>Mycobacteriaceae</taxon>
        <taxon>Mycolicibacterium</taxon>
    </lineage>
</organism>
<accession>A0A378WCM1</accession>
<dbReference type="Proteomes" id="UP000255389">
    <property type="component" value="Unassembled WGS sequence"/>
</dbReference>
<evidence type="ECO:0000313" key="2">
    <source>
        <dbReference type="EMBL" id="SUA31368.1"/>
    </source>
</evidence>
<evidence type="ECO:0000313" key="3">
    <source>
        <dbReference type="Proteomes" id="UP000255389"/>
    </source>
</evidence>
<protein>
    <submittedName>
        <fullName evidence="2">Uncharacterized protein</fullName>
    </submittedName>
</protein>